<organism evidence="1 2">
    <name type="scientific">Moesziomyces aphidis</name>
    <name type="common">Pseudozyma aphidis</name>
    <dbReference type="NCBI Taxonomy" id="84754"/>
    <lineage>
        <taxon>Eukaryota</taxon>
        <taxon>Fungi</taxon>
        <taxon>Dikarya</taxon>
        <taxon>Basidiomycota</taxon>
        <taxon>Ustilaginomycotina</taxon>
        <taxon>Ustilaginomycetes</taxon>
        <taxon>Ustilaginales</taxon>
        <taxon>Ustilaginaceae</taxon>
        <taxon>Moesziomyces</taxon>
    </lineage>
</organism>
<keyword evidence="2" id="KW-1185">Reference proteome</keyword>
<comment type="caution">
    <text evidence="1">The sequence shown here is derived from an EMBL/GenBank/DDBJ whole genome shotgun (WGS) entry which is preliminary data.</text>
</comment>
<evidence type="ECO:0000313" key="1">
    <source>
        <dbReference type="EMBL" id="ETS62785.1"/>
    </source>
</evidence>
<gene>
    <name evidence="1" type="ORF">PaG_02529</name>
</gene>
<sequence>MVPAHVDGVRIASHRSLVRDSPDFEYILSMVVGNADLRTSTATWLAAPSLPQPARLSHAGHTLAESSKATMIRGLSKTVTRGMLMWSLHADRDPAMPWLEVHLALASQRAFLAPNSARFLLPRIKTRDRLAARFQLVDQFMADFPGAELPSFHSPDSPGNES</sequence>
<proteinExistence type="predicted"/>
<evidence type="ECO:0000313" key="2">
    <source>
        <dbReference type="Proteomes" id="UP000019462"/>
    </source>
</evidence>
<name>W3VMT0_MOEAP</name>
<protein>
    <submittedName>
        <fullName evidence="1">Uncharacterized protein</fullName>
    </submittedName>
</protein>
<reference evidence="1 2" key="1">
    <citation type="journal article" date="2014" name="Genome Announc.">
        <title>Genome sequence of the basidiomycetous fungus Pseudozyma aphidis DSM70725, an efficient producer of biosurfactant mannosylerythritol lipids.</title>
        <authorList>
            <person name="Lorenz S."/>
            <person name="Guenther M."/>
            <person name="Grumaz C."/>
            <person name="Rupp S."/>
            <person name="Zibek S."/>
            <person name="Sohn K."/>
        </authorList>
    </citation>
    <scope>NUCLEOTIDE SEQUENCE [LARGE SCALE GENOMIC DNA]</scope>
    <source>
        <strain evidence="2">ATCC 32657 / CBS 517.83 / DSM 70725 / JCM 10318 / NBRC 10182 / NRRL Y-7954 / St-0401</strain>
    </source>
</reference>
<dbReference type="EMBL" id="AWNI01000009">
    <property type="protein sequence ID" value="ETS62785.1"/>
    <property type="molecule type" value="Genomic_DNA"/>
</dbReference>
<dbReference type="HOGENOM" id="CLU_1636115_0_0_1"/>
<dbReference type="AlphaFoldDB" id="W3VMT0"/>
<accession>W3VMT0</accession>
<dbReference type="Proteomes" id="UP000019462">
    <property type="component" value="Unassembled WGS sequence"/>
</dbReference>